<protein>
    <submittedName>
        <fullName evidence="4">Uncharacterized protein</fullName>
    </submittedName>
</protein>
<evidence type="ECO:0000313" key="5">
    <source>
        <dbReference type="Proteomes" id="UP001620626"/>
    </source>
</evidence>
<evidence type="ECO:0000256" key="2">
    <source>
        <dbReference type="SAM" id="Phobius"/>
    </source>
</evidence>
<dbReference type="EMBL" id="JBICBT010001358">
    <property type="protein sequence ID" value="KAL3071610.1"/>
    <property type="molecule type" value="Genomic_DNA"/>
</dbReference>
<evidence type="ECO:0000256" key="3">
    <source>
        <dbReference type="SAM" id="SignalP"/>
    </source>
</evidence>
<dbReference type="AlphaFoldDB" id="A0ABD2I332"/>
<reference evidence="4 5" key="1">
    <citation type="submission" date="2024-10" db="EMBL/GenBank/DDBJ databases">
        <authorList>
            <person name="Kim D."/>
        </authorList>
    </citation>
    <scope>NUCLEOTIDE SEQUENCE [LARGE SCALE GENOMIC DNA]</scope>
    <source>
        <strain evidence="4">BH-2024</strain>
    </source>
</reference>
<keyword evidence="3" id="KW-0732">Signal</keyword>
<accession>A0ABD2I332</accession>
<keyword evidence="2" id="KW-0812">Transmembrane</keyword>
<keyword evidence="2" id="KW-0472">Membrane</keyword>
<keyword evidence="2" id="KW-1133">Transmembrane helix</keyword>
<feature type="signal peptide" evidence="3">
    <location>
        <begin position="1"/>
        <end position="19"/>
    </location>
</feature>
<dbReference type="Proteomes" id="UP001620626">
    <property type="component" value="Unassembled WGS sequence"/>
</dbReference>
<name>A0ABD2I332_9BILA</name>
<feature type="transmembrane region" description="Helical" evidence="2">
    <location>
        <begin position="298"/>
        <end position="320"/>
    </location>
</feature>
<feature type="region of interest" description="Disordered" evidence="1">
    <location>
        <begin position="54"/>
        <end position="76"/>
    </location>
</feature>
<organism evidence="4 5">
    <name type="scientific">Heterodera trifolii</name>
    <dbReference type="NCBI Taxonomy" id="157864"/>
    <lineage>
        <taxon>Eukaryota</taxon>
        <taxon>Metazoa</taxon>
        <taxon>Ecdysozoa</taxon>
        <taxon>Nematoda</taxon>
        <taxon>Chromadorea</taxon>
        <taxon>Rhabditida</taxon>
        <taxon>Tylenchina</taxon>
        <taxon>Tylenchomorpha</taxon>
        <taxon>Tylenchoidea</taxon>
        <taxon>Heteroderidae</taxon>
        <taxon>Heteroderinae</taxon>
        <taxon>Heterodera</taxon>
    </lineage>
</organism>
<evidence type="ECO:0000313" key="4">
    <source>
        <dbReference type="EMBL" id="KAL3071610.1"/>
    </source>
</evidence>
<keyword evidence="5" id="KW-1185">Reference proteome</keyword>
<gene>
    <name evidence="4" type="ORF">niasHT_031974</name>
</gene>
<feature type="chain" id="PRO_5044827547" evidence="3">
    <location>
        <begin position="20"/>
        <end position="325"/>
    </location>
</feature>
<comment type="caution">
    <text evidence="4">The sequence shown here is derived from an EMBL/GenBank/DDBJ whole genome shotgun (WGS) entry which is preliminary data.</text>
</comment>
<evidence type="ECO:0000256" key="1">
    <source>
        <dbReference type="SAM" id="MobiDB-lite"/>
    </source>
</evidence>
<proteinExistence type="predicted"/>
<sequence length="325" mass="36950">MHGFGLFLSLFAAINLSRGQIGLNGESKNGPFLMANEFLETGKVLLDELQNQTGNKQAENEADDELKPQKANGKALEEKSDNFQQKAFEFLCGIEMKAKNDEKGNDTVKKNANLLAFKEFGEKRLNFCQNWKNGKSIWKGWKEAGISIITSVNNLKLNQQIHGESLRTLAKMEIFNSKNKKEFGNFAKFGIDLLKKVTEILKDARMSPQALSDHDQRKGNNTSRRRKRAFHGIFRREFSLEKCFLYFMLTCMSAGLGTDMVVRLAQHNVRVVSFGNSAPPPPFSTERHHTTPLESFEIFVAIFCFLTTLISLPMTIIECFKIRRH</sequence>